<dbReference type="NCBIfam" id="TIGR00150">
    <property type="entry name" value="T6A_YjeE"/>
    <property type="match status" value="1"/>
</dbReference>
<accession>A0A4Y8UFV6</accession>
<keyword evidence="9" id="KW-0460">Magnesium</keyword>
<keyword evidence="7" id="KW-0547">Nucleotide-binding</keyword>
<dbReference type="GO" id="GO:0016740">
    <property type="term" value="F:transferase activity"/>
    <property type="evidence" value="ECO:0007669"/>
    <property type="project" value="UniProtKB-KW"/>
</dbReference>
<evidence type="ECO:0000256" key="1">
    <source>
        <dbReference type="ARBA" id="ARBA00004496"/>
    </source>
</evidence>
<evidence type="ECO:0000256" key="4">
    <source>
        <dbReference type="ARBA" id="ARBA00022490"/>
    </source>
</evidence>
<dbReference type="GO" id="GO:0005737">
    <property type="term" value="C:cytoplasm"/>
    <property type="evidence" value="ECO:0007669"/>
    <property type="project" value="UniProtKB-SubCell"/>
</dbReference>
<comment type="caution">
    <text evidence="11">The sequence shown here is derived from an EMBL/GenBank/DDBJ whole genome shotgun (WGS) entry which is preliminary data.</text>
</comment>
<evidence type="ECO:0000256" key="10">
    <source>
        <dbReference type="ARBA" id="ARBA00032441"/>
    </source>
</evidence>
<evidence type="ECO:0000256" key="3">
    <source>
        <dbReference type="ARBA" id="ARBA00019010"/>
    </source>
</evidence>
<dbReference type="SUPFAM" id="SSF52540">
    <property type="entry name" value="P-loop containing nucleoside triphosphate hydrolases"/>
    <property type="match status" value="1"/>
</dbReference>
<gene>
    <name evidence="11" type="primary">tsaE</name>
    <name evidence="11" type="ORF">E3W66_08240</name>
</gene>
<protein>
    <recommendedName>
        <fullName evidence="3">tRNA threonylcarbamoyladenosine biosynthesis protein TsaE</fullName>
    </recommendedName>
    <alternativeName>
        <fullName evidence="10">t(6)A37 threonylcarbamoyladenosine biosynthesis protein TsaE</fullName>
    </alternativeName>
</protein>
<keyword evidence="8" id="KW-0067">ATP-binding</keyword>
<dbReference type="InterPro" id="IPR003442">
    <property type="entry name" value="T6A_TsaE"/>
</dbReference>
<comment type="subcellular location">
    <subcellularLocation>
        <location evidence="1">Cytoplasm</location>
    </subcellularLocation>
</comment>
<keyword evidence="12" id="KW-1185">Reference proteome</keyword>
<dbReference type="GO" id="GO:0005524">
    <property type="term" value="F:ATP binding"/>
    <property type="evidence" value="ECO:0007669"/>
    <property type="project" value="UniProtKB-KW"/>
</dbReference>
<organism evidence="11 12">
    <name type="scientific">Gammaproteobacteria bacterium LSUCC0057</name>
    <dbReference type="NCBI Taxonomy" id="2559237"/>
    <lineage>
        <taxon>Bacteria</taxon>
        <taxon>Pseudomonadati</taxon>
        <taxon>Pseudomonadota</taxon>
        <taxon>Gammaproteobacteria</taxon>
        <taxon>Cellvibrionales</taxon>
        <taxon>Porticoccaceae</taxon>
        <taxon>SAR92 clade</taxon>
    </lineage>
</organism>
<keyword evidence="5" id="KW-0819">tRNA processing</keyword>
<evidence type="ECO:0000256" key="7">
    <source>
        <dbReference type="ARBA" id="ARBA00022741"/>
    </source>
</evidence>
<evidence type="ECO:0000256" key="6">
    <source>
        <dbReference type="ARBA" id="ARBA00022723"/>
    </source>
</evidence>
<dbReference type="PANTHER" id="PTHR33540">
    <property type="entry name" value="TRNA THREONYLCARBAMOYLADENOSINE BIOSYNTHESIS PROTEIN TSAE"/>
    <property type="match status" value="1"/>
</dbReference>
<keyword evidence="6" id="KW-0479">Metal-binding</keyword>
<dbReference type="AlphaFoldDB" id="A0A4Y8UFV6"/>
<dbReference type="EMBL" id="SPIA01000003">
    <property type="protein sequence ID" value="TFH67600.1"/>
    <property type="molecule type" value="Genomic_DNA"/>
</dbReference>
<evidence type="ECO:0000256" key="5">
    <source>
        <dbReference type="ARBA" id="ARBA00022694"/>
    </source>
</evidence>
<name>A0A4Y8UFV6_9GAMM</name>
<dbReference type="GO" id="GO:0002949">
    <property type="term" value="P:tRNA threonylcarbamoyladenosine modification"/>
    <property type="evidence" value="ECO:0007669"/>
    <property type="project" value="InterPro"/>
</dbReference>
<comment type="similarity">
    <text evidence="2">Belongs to the TsaE family.</text>
</comment>
<dbReference type="InterPro" id="IPR027417">
    <property type="entry name" value="P-loop_NTPase"/>
</dbReference>
<dbReference type="Gene3D" id="3.40.50.300">
    <property type="entry name" value="P-loop containing nucleotide triphosphate hydrolases"/>
    <property type="match status" value="1"/>
</dbReference>
<reference evidence="11 12" key="1">
    <citation type="submission" date="2019-03" db="EMBL/GenBank/DDBJ databases">
        <title>Draft genome of Gammaproteobacteria bacterium LSUCC0057, a member of the SAR92 clade.</title>
        <authorList>
            <person name="Lanclos V.C."/>
            <person name="Doiron C."/>
            <person name="Henson M.W."/>
            <person name="Thrash J.C."/>
        </authorList>
    </citation>
    <scope>NUCLEOTIDE SEQUENCE [LARGE SCALE GENOMIC DNA]</scope>
    <source>
        <strain evidence="11 12">LSUCC0057</strain>
    </source>
</reference>
<dbReference type="PANTHER" id="PTHR33540:SF2">
    <property type="entry name" value="TRNA THREONYLCARBAMOYLADENOSINE BIOSYNTHESIS PROTEIN TSAE"/>
    <property type="match status" value="1"/>
</dbReference>
<evidence type="ECO:0000256" key="2">
    <source>
        <dbReference type="ARBA" id="ARBA00007599"/>
    </source>
</evidence>
<proteinExistence type="inferred from homology"/>
<dbReference type="Proteomes" id="UP000298133">
    <property type="component" value="Unassembled WGS sequence"/>
</dbReference>
<keyword evidence="4" id="KW-0963">Cytoplasm</keyword>
<evidence type="ECO:0000313" key="12">
    <source>
        <dbReference type="Proteomes" id="UP000298133"/>
    </source>
</evidence>
<dbReference type="OrthoDB" id="9800307at2"/>
<keyword evidence="11" id="KW-0808">Transferase</keyword>
<evidence type="ECO:0000256" key="8">
    <source>
        <dbReference type="ARBA" id="ARBA00022840"/>
    </source>
</evidence>
<evidence type="ECO:0000256" key="9">
    <source>
        <dbReference type="ARBA" id="ARBA00022842"/>
    </source>
</evidence>
<evidence type="ECO:0000313" key="11">
    <source>
        <dbReference type="EMBL" id="TFH67600.1"/>
    </source>
</evidence>
<dbReference type="Pfam" id="PF02367">
    <property type="entry name" value="TsaE"/>
    <property type="match status" value="1"/>
</dbReference>
<sequence length="154" mass="17038">MVACGRYCGEQLAATIDRHAPALVIFLCGDLGAGKTTFSRGLLAGLGHCGAVKSPTYTLVEPYSVADFTVNHFDLYRLADPEELHYIGFDEYLDMPGICLVEWPERGTGWLPEPDLTLAISDIQSGAGRQLIWQAKAGRLQQWLQQLPSDEVWR</sequence>
<dbReference type="GO" id="GO:0046872">
    <property type="term" value="F:metal ion binding"/>
    <property type="evidence" value="ECO:0007669"/>
    <property type="project" value="UniProtKB-KW"/>
</dbReference>